<gene>
    <name evidence="2" type="ORF">DARMORV10_C05P57660.1</name>
</gene>
<sequence>MTRHKATRLLRSDAPEIRLPPPSSAPPRSKLKTGLPSYARVVLHITEREEAHEEGNTKTRKVKEEASGTGKRHRIPGTAAALGFSCSSRESVFSSRFLN</sequence>
<dbReference type="EMBL" id="HG994369">
    <property type="protein sequence ID" value="CAF1935625.1"/>
    <property type="molecule type" value="Genomic_DNA"/>
</dbReference>
<evidence type="ECO:0000313" key="2">
    <source>
        <dbReference type="EMBL" id="CAF1935625.1"/>
    </source>
</evidence>
<dbReference type="AlphaFoldDB" id="A0A816LW23"/>
<protein>
    <submittedName>
        <fullName evidence="2">(rape) hypothetical protein</fullName>
    </submittedName>
</protein>
<proteinExistence type="predicted"/>
<evidence type="ECO:0000256" key="1">
    <source>
        <dbReference type="SAM" id="MobiDB-lite"/>
    </source>
</evidence>
<organism evidence="2">
    <name type="scientific">Brassica napus</name>
    <name type="common">Rape</name>
    <dbReference type="NCBI Taxonomy" id="3708"/>
    <lineage>
        <taxon>Eukaryota</taxon>
        <taxon>Viridiplantae</taxon>
        <taxon>Streptophyta</taxon>
        <taxon>Embryophyta</taxon>
        <taxon>Tracheophyta</taxon>
        <taxon>Spermatophyta</taxon>
        <taxon>Magnoliopsida</taxon>
        <taxon>eudicotyledons</taxon>
        <taxon>Gunneridae</taxon>
        <taxon>Pentapetalae</taxon>
        <taxon>rosids</taxon>
        <taxon>malvids</taxon>
        <taxon>Brassicales</taxon>
        <taxon>Brassicaceae</taxon>
        <taxon>Brassiceae</taxon>
        <taxon>Brassica</taxon>
    </lineage>
</organism>
<feature type="compositionally biased region" description="Basic and acidic residues" evidence="1">
    <location>
        <begin position="50"/>
        <end position="66"/>
    </location>
</feature>
<accession>A0A816LW23</accession>
<reference evidence="2" key="1">
    <citation type="submission" date="2021-01" db="EMBL/GenBank/DDBJ databases">
        <authorList>
            <consortium name="Genoscope - CEA"/>
            <person name="William W."/>
        </authorList>
    </citation>
    <scope>NUCLEOTIDE SEQUENCE</scope>
</reference>
<name>A0A816LW23_BRANA</name>
<feature type="region of interest" description="Disordered" evidence="1">
    <location>
        <begin position="1"/>
        <end position="35"/>
    </location>
</feature>
<dbReference type="Proteomes" id="UP001295469">
    <property type="component" value="Chromosome C05"/>
</dbReference>
<feature type="region of interest" description="Disordered" evidence="1">
    <location>
        <begin position="50"/>
        <end position="74"/>
    </location>
</feature>